<dbReference type="AlphaFoldDB" id="A0A6A4SFZ8"/>
<organism evidence="2 3">
    <name type="scientific">Scophthalmus maximus</name>
    <name type="common">Turbot</name>
    <name type="synonym">Psetta maxima</name>
    <dbReference type="NCBI Taxonomy" id="52904"/>
    <lineage>
        <taxon>Eukaryota</taxon>
        <taxon>Metazoa</taxon>
        <taxon>Chordata</taxon>
        <taxon>Craniata</taxon>
        <taxon>Vertebrata</taxon>
        <taxon>Euteleostomi</taxon>
        <taxon>Actinopterygii</taxon>
        <taxon>Neopterygii</taxon>
        <taxon>Teleostei</taxon>
        <taxon>Neoteleostei</taxon>
        <taxon>Acanthomorphata</taxon>
        <taxon>Carangaria</taxon>
        <taxon>Pleuronectiformes</taxon>
        <taxon>Pleuronectoidei</taxon>
        <taxon>Scophthalmidae</taxon>
        <taxon>Scophthalmus</taxon>
    </lineage>
</organism>
<dbReference type="EMBL" id="VEVO01000014">
    <property type="protein sequence ID" value="KAF0031525.1"/>
    <property type="molecule type" value="Genomic_DNA"/>
</dbReference>
<feature type="compositionally biased region" description="Basic residues" evidence="1">
    <location>
        <begin position="246"/>
        <end position="261"/>
    </location>
</feature>
<name>A0A6A4SFZ8_SCOMX</name>
<feature type="region of interest" description="Disordered" evidence="1">
    <location>
        <begin position="303"/>
        <end position="343"/>
    </location>
</feature>
<accession>A0A6A4SFZ8</accession>
<evidence type="ECO:0000256" key="1">
    <source>
        <dbReference type="SAM" id="MobiDB-lite"/>
    </source>
</evidence>
<feature type="region of interest" description="Disordered" evidence="1">
    <location>
        <begin position="238"/>
        <end position="261"/>
    </location>
</feature>
<evidence type="ECO:0000313" key="3">
    <source>
        <dbReference type="Proteomes" id="UP000438429"/>
    </source>
</evidence>
<dbReference type="Proteomes" id="UP000438429">
    <property type="component" value="Unassembled WGS sequence"/>
</dbReference>
<gene>
    <name evidence="2" type="ORF">F2P81_016080</name>
</gene>
<evidence type="ECO:0000313" key="2">
    <source>
        <dbReference type="EMBL" id="KAF0031525.1"/>
    </source>
</evidence>
<protein>
    <submittedName>
        <fullName evidence="2">Uncharacterized protein</fullName>
    </submittedName>
</protein>
<sequence length="343" mass="39615">MHFTNRIRITPKPTDLIRLLYKPLNSDSIYGTYEACVFGGIEDVAFISFTKIKGASENVGRQQQRLIQAHDVAAACCYENSCTEETFSPTLASRLQQFFGPRRTLEARVPRRLDNCSVGMKNWKQREASPRERMIIRDCEREDAHASFRVAVNLALKAQKTTTLVDVGRLLRTRKTPVAASQTLQTNDDCTMCRWRQMDRLIITAVSDLFCEQTYDIGTDEGGAALLQCFATPAAESHSQFESPTRHFHKRHRQTVRHKRMRRTEDNIKDNEDRTKLYDNTLIYRPALQFRNLPLYMADEKNFHRRKKKNRDAKPPVQGAKRRARTDRANLGEPVSHHAITLY</sequence>
<comment type="caution">
    <text evidence="2">The sequence shown here is derived from an EMBL/GenBank/DDBJ whole genome shotgun (WGS) entry which is preliminary data.</text>
</comment>
<reference evidence="2 3" key="1">
    <citation type="submission" date="2019-06" db="EMBL/GenBank/DDBJ databases">
        <title>Draft genomes of female and male turbot (Scophthalmus maximus).</title>
        <authorList>
            <person name="Xu H."/>
            <person name="Xu X.-W."/>
            <person name="Shao C."/>
            <person name="Chen S."/>
        </authorList>
    </citation>
    <scope>NUCLEOTIDE SEQUENCE [LARGE SCALE GENOMIC DNA]</scope>
    <source>
        <strain evidence="2">Ysfricsl-2016a</strain>
        <tissue evidence="2">Blood</tissue>
    </source>
</reference>
<proteinExistence type="predicted"/>